<dbReference type="AlphaFoldDB" id="A0A9K3GQS2"/>
<feature type="compositionally biased region" description="Basic and acidic residues" evidence="1">
    <location>
        <begin position="57"/>
        <end position="77"/>
    </location>
</feature>
<feature type="non-terminal residue" evidence="2">
    <location>
        <position position="1"/>
    </location>
</feature>
<organism evidence="2 3">
    <name type="scientific">Kipferlia bialata</name>
    <dbReference type="NCBI Taxonomy" id="797122"/>
    <lineage>
        <taxon>Eukaryota</taxon>
        <taxon>Metamonada</taxon>
        <taxon>Carpediemonas-like organisms</taxon>
        <taxon>Kipferlia</taxon>
    </lineage>
</organism>
<feature type="region of interest" description="Disordered" evidence="1">
    <location>
        <begin position="1"/>
        <end position="77"/>
    </location>
</feature>
<dbReference type="EMBL" id="BDIP01007334">
    <property type="protein sequence ID" value="GIQ91215.1"/>
    <property type="molecule type" value="Genomic_DNA"/>
</dbReference>
<accession>A0A9K3GQS2</accession>
<evidence type="ECO:0000313" key="2">
    <source>
        <dbReference type="EMBL" id="GIQ91215.1"/>
    </source>
</evidence>
<gene>
    <name evidence="2" type="ORF">KIPB_014366</name>
</gene>
<feature type="compositionally biased region" description="Gly residues" evidence="1">
    <location>
        <begin position="1"/>
        <end position="12"/>
    </location>
</feature>
<feature type="non-terminal residue" evidence="2">
    <location>
        <position position="77"/>
    </location>
</feature>
<feature type="compositionally biased region" description="Basic and acidic residues" evidence="1">
    <location>
        <begin position="13"/>
        <end position="29"/>
    </location>
</feature>
<protein>
    <submittedName>
        <fullName evidence="2">Uncharacterized protein</fullName>
    </submittedName>
</protein>
<evidence type="ECO:0000313" key="3">
    <source>
        <dbReference type="Proteomes" id="UP000265618"/>
    </source>
</evidence>
<proteinExistence type="predicted"/>
<evidence type="ECO:0000256" key="1">
    <source>
        <dbReference type="SAM" id="MobiDB-lite"/>
    </source>
</evidence>
<reference evidence="2 3" key="1">
    <citation type="journal article" date="2018" name="PLoS ONE">
        <title>The draft genome of Kipferlia bialata reveals reductive genome evolution in fornicate parasites.</title>
        <authorList>
            <person name="Tanifuji G."/>
            <person name="Takabayashi S."/>
            <person name="Kume K."/>
            <person name="Takagi M."/>
            <person name="Nakayama T."/>
            <person name="Kamikawa R."/>
            <person name="Inagaki Y."/>
            <person name="Hashimoto T."/>
        </authorList>
    </citation>
    <scope>NUCLEOTIDE SEQUENCE [LARGE SCALE GENOMIC DNA]</scope>
    <source>
        <strain evidence="2">NY0173</strain>
    </source>
</reference>
<sequence>KEKEGGGGGGGGGEREEVGLEAQRAEKPLIGEAKAKRRKAKKRGREEEEEAPSADWVDDKYSDMLKPKKKLPKPEDD</sequence>
<dbReference type="Proteomes" id="UP000265618">
    <property type="component" value="Unassembled WGS sequence"/>
</dbReference>
<comment type="caution">
    <text evidence="2">The sequence shown here is derived from an EMBL/GenBank/DDBJ whole genome shotgun (WGS) entry which is preliminary data.</text>
</comment>
<keyword evidence="3" id="KW-1185">Reference proteome</keyword>
<name>A0A9K3GQS2_9EUKA</name>